<reference evidence="1" key="1">
    <citation type="journal article" date="2021" name="New Phytol.">
        <title>Evolutionary innovations through gain and loss of genes in the ectomycorrhizal Boletales.</title>
        <authorList>
            <person name="Wu G."/>
            <person name="Miyauchi S."/>
            <person name="Morin E."/>
            <person name="Kuo A."/>
            <person name="Drula E."/>
            <person name="Varga T."/>
            <person name="Kohler A."/>
            <person name="Feng B."/>
            <person name="Cao Y."/>
            <person name="Lipzen A."/>
            <person name="Daum C."/>
            <person name="Hundley H."/>
            <person name="Pangilinan J."/>
            <person name="Johnson J."/>
            <person name="Barry K."/>
            <person name="LaButti K."/>
            <person name="Ng V."/>
            <person name="Ahrendt S."/>
            <person name="Min B."/>
            <person name="Choi I.G."/>
            <person name="Park H."/>
            <person name="Plett J.M."/>
            <person name="Magnuson J."/>
            <person name="Spatafora J.W."/>
            <person name="Nagy L.G."/>
            <person name="Henrissat B."/>
            <person name="Grigoriev I.V."/>
            <person name="Yang Z.L."/>
            <person name="Xu J."/>
            <person name="Martin F.M."/>
        </authorList>
    </citation>
    <scope>NUCLEOTIDE SEQUENCE</scope>
    <source>
        <strain evidence="1">KUC20120723A-06</strain>
    </source>
</reference>
<sequence length="161" mass="17851">MCGVKDWWGSVIVGIRIHMLSVTYHSKRASTTYLDMVPIPHRGGYFAYRAPKGVRRRSRIRVSAPLVGVGWARKSRNTRRLSPELRVKRTCYVIGVWAGFASTAPASAGGRLVSTEGDSSRRRACPPAPYSACIGADRRRFAWSVSRCRGCGRSVIHRGLC</sequence>
<keyword evidence="2" id="KW-1185">Reference proteome</keyword>
<name>A0ACB8BP92_9AGAM</name>
<protein>
    <submittedName>
        <fullName evidence="1">Uncharacterized protein</fullName>
    </submittedName>
</protein>
<evidence type="ECO:0000313" key="2">
    <source>
        <dbReference type="Proteomes" id="UP000790709"/>
    </source>
</evidence>
<dbReference type="Proteomes" id="UP000790709">
    <property type="component" value="Unassembled WGS sequence"/>
</dbReference>
<comment type="caution">
    <text evidence="1">The sequence shown here is derived from an EMBL/GenBank/DDBJ whole genome shotgun (WGS) entry which is preliminary data.</text>
</comment>
<gene>
    <name evidence="1" type="ORF">BV22DRAFT_314638</name>
</gene>
<evidence type="ECO:0000313" key="1">
    <source>
        <dbReference type="EMBL" id="KAH7926960.1"/>
    </source>
</evidence>
<accession>A0ACB8BP92</accession>
<proteinExistence type="predicted"/>
<organism evidence="1 2">
    <name type="scientific">Leucogyrophana mollusca</name>
    <dbReference type="NCBI Taxonomy" id="85980"/>
    <lineage>
        <taxon>Eukaryota</taxon>
        <taxon>Fungi</taxon>
        <taxon>Dikarya</taxon>
        <taxon>Basidiomycota</taxon>
        <taxon>Agaricomycotina</taxon>
        <taxon>Agaricomycetes</taxon>
        <taxon>Agaricomycetidae</taxon>
        <taxon>Boletales</taxon>
        <taxon>Boletales incertae sedis</taxon>
        <taxon>Leucogyrophana</taxon>
    </lineage>
</organism>
<dbReference type="EMBL" id="MU266374">
    <property type="protein sequence ID" value="KAH7926960.1"/>
    <property type="molecule type" value="Genomic_DNA"/>
</dbReference>